<evidence type="ECO:0000313" key="6">
    <source>
        <dbReference type="Proteomes" id="UP001143400"/>
    </source>
</evidence>
<reference evidence="5" key="1">
    <citation type="journal article" date="2014" name="Int. J. Syst. Evol. Microbiol.">
        <title>Complete genome sequence of Corynebacterium casei LMG S-19264T (=DSM 44701T), isolated from a smear-ripened cheese.</title>
        <authorList>
            <consortium name="US DOE Joint Genome Institute (JGI-PGF)"/>
            <person name="Walter F."/>
            <person name="Albersmeier A."/>
            <person name="Kalinowski J."/>
            <person name="Ruckert C."/>
        </authorList>
    </citation>
    <scope>NUCLEOTIDE SEQUENCE</scope>
    <source>
        <strain evidence="5">VKM B-1606</strain>
    </source>
</reference>
<dbReference type="PANTHER" id="PTHR12128">
    <property type="entry name" value="DIHYDRODIPICOLINATE SYNTHASE"/>
    <property type="match status" value="1"/>
</dbReference>
<dbReference type="AlphaFoldDB" id="A0A9W6MSX8"/>
<evidence type="ECO:0000256" key="3">
    <source>
        <dbReference type="PIRSR" id="PIRSR001365-1"/>
    </source>
</evidence>
<keyword evidence="1 2" id="KW-0456">Lyase</keyword>
<dbReference type="InterPro" id="IPR002220">
    <property type="entry name" value="DapA-like"/>
</dbReference>
<evidence type="ECO:0000256" key="4">
    <source>
        <dbReference type="PIRSR" id="PIRSR001365-2"/>
    </source>
</evidence>
<evidence type="ECO:0000256" key="2">
    <source>
        <dbReference type="PIRNR" id="PIRNR001365"/>
    </source>
</evidence>
<gene>
    <name evidence="5" type="ORF">GCM10008170_26860</name>
</gene>
<dbReference type="EMBL" id="BSFF01000003">
    <property type="protein sequence ID" value="GLK56667.1"/>
    <property type="molecule type" value="Genomic_DNA"/>
</dbReference>
<name>A0A9W6MSX8_9HYPH</name>
<dbReference type="PANTHER" id="PTHR12128:SF67">
    <property type="entry name" value="BLR3884 PROTEIN"/>
    <property type="match status" value="1"/>
</dbReference>
<dbReference type="Gene3D" id="3.20.20.70">
    <property type="entry name" value="Aldolase class I"/>
    <property type="match status" value="1"/>
</dbReference>
<dbReference type="InterPro" id="IPR013785">
    <property type="entry name" value="Aldolase_TIM"/>
</dbReference>
<dbReference type="PRINTS" id="PR00146">
    <property type="entry name" value="DHPICSNTHASE"/>
</dbReference>
<comment type="caution">
    <text evidence="5">The sequence shown here is derived from an EMBL/GenBank/DDBJ whole genome shotgun (WGS) entry which is preliminary data.</text>
</comment>
<dbReference type="PIRSF" id="PIRSF001365">
    <property type="entry name" value="DHDPS"/>
    <property type="match status" value="1"/>
</dbReference>
<dbReference type="Proteomes" id="UP001143400">
    <property type="component" value="Unassembled WGS sequence"/>
</dbReference>
<dbReference type="SUPFAM" id="SSF51569">
    <property type="entry name" value="Aldolase"/>
    <property type="match status" value="1"/>
</dbReference>
<dbReference type="Pfam" id="PF00701">
    <property type="entry name" value="DHDPS"/>
    <property type="match status" value="1"/>
</dbReference>
<evidence type="ECO:0000256" key="1">
    <source>
        <dbReference type="ARBA" id="ARBA00023239"/>
    </source>
</evidence>
<dbReference type="GO" id="GO:0008840">
    <property type="term" value="F:4-hydroxy-tetrahydrodipicolinate synthase activity"/>
    <property type="evidence" value="ECO:0007669"/>
    <property type="project" value="TreeGrafter"/>
</dbReference>
<feature type="active site" description="Schiff-base intermediate with substrate" evidence="3">
    <location>
        <position position="177"/>
    </location>
</feature>
<dbReference type="SMART" id="SM01130">
    <property type="entry name" value="DHDPS"/>
    <property type="match status" value="1"/>
</dbReference>
<reference evidence="5" key="2">
    <citation type="submission" date="2023-01" db="EMBL/GenBank/DDBJ databases">
        <authorList>
            <person name="Sun Q."/>
            <person name="Evtushenko L."/>
        </authorList>
    </citation>
    <scope>NUCLEOTIDE SEQUENCE</scope>
    <source>
        <strain evidence="5">VKM B-1606</strain>
    </source>
</reference>
<proteinExistence type="inferred from homology"/>
<evidence type="ECO:0000313" key="5">
    <source>
        <dbReference type="EMBL" id="GLK56667.1"/>
    </source>
</evidence>
<feature type="active site" description="Proton donor/acceptor" evidence="3">
    <location>
        <position position="147"/>
    </location>
</feature>
<sequence>MTGNAMSSASAPRGVYCAALTPLKADLAPDLDLFLAHCRYLLDEGCDGVALLGTTGEANSFSAAERMAILEAAVEGGIAPGKLMPGTGVAALTETVALTRHALSLGVTDVVMLPPFYYKAVSDDGLFASYAEAIERIGDARLRVVLYHIPQFSAVPIPQAVIERLIARYPGTVVGIKDSSGDIANMTTMLERFPGFAVFPGADPLMRALLPIGAAGCITATSNLVARDLAFIYAHHADATRTAELDAAQARVEAMRTLGSRFPQMASMKALTAHRTGDAGWRRLRPPLTSLTAEQEATIAAALPFPSRLASVAA</sequence>
<feature type="binding site" evidence="4">
    <location>
        <position position="218"/>
    </location>
    <ligand>
        <name>pyruvate</name>
        <dbReference type="ChEBI" id="CHEBI:15361"/>
    </ligand>
</feature>
<organism evidence="5 6">
    <name type="scientific">Methylopila capsulata</name>
    <dbReference type="NCBI Taxonomy" id="61654"/>
    <lineage>
        <taxon>Bacteria</taxon>
        <taxon>Pseudomonadati</taxon>
        <taxon>Pseudomonadota</taxon>
        <taxon>Alphaproteobacteria</taxon>
        <taxon>Hyphomicrobiales</taxon>
        <taxon>Methylopilaceae</taxon>
        <taxon>Methylopila</taxon>
    </lineage>
</organism>
<protein>
    <submittedName>
        <fullName evidence="5">Dihydrodipicolinate synthase family protein</fullName>
    </submittedName>
</protein>
<accession>A0A9W6MSX8</accession>
<feature type="binding site" evidence="4">
    <location>
        <position position="55"/>
    </location>
    <ligand>
        <name>pyruvate</name>
        <dbReference type="ChEBI" id="CHEBI:15361"/>
    </ligand>
</feature>
<comment type="similarity">
    <text evidence="2">Belongs to the DapA family.</text>
</comment>
<dbReference type="CDD" id="cd00408">
    <property type="entry name" value="DHDPS-like"/>
    <property type="match status" value="1"/>
</dbReference>